<sequence>MGLVIKDPQQHRKGQRCSQQPSDLLLSSTSQLTLNAGDHMDQFLRWLWKTGGETPAVQEGSALRSNADPTCLHK</sequence>
<reference evidence="2" key="1">
    <citation type="submission" date="2015-06" db="EMBL/GenBank/DDBJ databases">
        <authorList>
            <person name="Joergensen T."/>
        </authorList>
    </citation>
    <scope>NUCLEOTIDE SEQUENCE</scope>
    <source>
        <strain evidence="2">RGFK0839</strain>
    </source>
</reference>
<proteinExistence type="predicted"/>
<reference evidence="2" key="2">
    <citation type="submission" date="2015-07" db="EMBL/GenBank/DDBJ databases">
        <title>Plasmids, circular viruses and viroids from rat gut.</title>
        <authorList>
            <person name="Jorgensen T.J."/>
            <person name="Hansen M.A."/>
            <person name="Xu Z."/>
            <person name="Tabak M.A."/>
            <person name="Sorensen S.J."/>
            <person name="Hansen L.H."/>
        </authorList>
    </citation>
    <scope>NUCLEOTIDE SEQUENCE</scope>
    <source>
        <strain evidence="2">RGFK0839</strain>
    </source>
</reference>
<accession>A0A0H5QJG7</accession>
<evidence type="ECO:0000313" key="2">
    <source>
        <dbReference type="EMBL" id="CRY95957.1"/>
    </source>
</evidence>
<organism evidence="2">
    <name type="scientific">uncultured prokaryote</name>
    <dbReference type="NCBI Taxonomy" id="198431"/>
    <lineage>
        <taxon>unclassified sequences</taxon>
        <taxon>environmental samples</taxon>
    </lineage>
</organism>
<evidence type="ECO:0000256" key="1">
    <source>
        <dbReference type="SAM" id="MobiDB-lite"/>
    </source>
</evidence>
<dbReference type="AlphaFoldDB" id="A0A0H5QJG7"/>
<name>A0A0H5QJG7_9ZZZZ</name>
<feature type="region of interest" description="Disordered" evidence="1">
    <location>
        <begin position="1"/>
        <end position="22"/>
    </location>
</feature>
<protein>
    <submittedName>
        <fullName evidence="2">Uncharacterized protein</fullName>
    </submittedName>
</protein>
<dbReference type="EMBL" id="LN853445">
    <property type="protein sequence ID" value="CRY95957.1"/>
    <property type="molecule type" value="Genomic_DNA"/>
</dbReference>